<feature type="compositionally biased region" description="Pro residues" evidence="2">
    <location>
        <begin position="69"/>
        <end position="83"/>
    </location>
</feature>
<dbReference type="InterPro" id="IPR006867">
    <property type="entry name" value="DUF632"/>
</dbReference>
<evidence type="ECO:0000259" key="4">
    <source>
        <dbReference type="Pfam" id="PF04783"/>
    </source>
</evidence>
<evidence type="ECO:0000256" key="1">
    <source>
        <dbReference type="SAM" id="Coils"/>
    </source>
</evidence>
<feature type="region of interest" description="Disordered" evidence="2">
    <location>
        <begin position="58"/>
        <end position="113"/>
    </location>
</feature>
<protein>
    <recommendedName>
        <fullName evidence="7">DUF632 domain-containing protein</fullName>
    </recommendedName>
</protein>
<keyword evidence="1" id="KW-0175">Coiled coil</keyword>
<evidence type="ECO:0000256" key="2">
    <source>
        <dbReference type="SAM" id="MobiDB-lite"/>
    </source>
</evidence>
<dbReference type="PANTHER" id="PTHR21450:SF23">
    <property type="entry name" value="PROTEIN ALTERED PHOSPHATE STARVATION RESPONSE 1"/>
    <property type="match status" value="1"/>
</dbReference>
<feature type="compositionally biased region" description="Low complexity" evidence="2">
    <location>
        <begin position="84"/>
        <end position="97"/>
    </location>
</feature>
<dbReference type="EMBL" id="JABEZY010000007">
    <property type="protein sequence ID" value="MBA0741059.1"/>
    <property type="molecule type" value="Genomic_DNA"/>
</dbReference>
<accession>A0A7J9BXY7</accession>
<keyword evidence="6" id="KW-1185">Reference proteome</keyword>
<feature type="domain" description="DUF630" evidence="4">
    <location>
        <begin position="1"/>
        <end position="59"/>
    </location>
</feature>
<reference evidence="5 6" key="1">
    <citation type="journal article" date="2019" name="Genome Biol. Evol.">
        <title>Insights into the evolution of the New World diploid cottons (Gossypium, subgenus Houzingenia) based on genome sequencing.</title>
        <authorList>
            <person name="Grover C.E."/>
            <person name="Arick M.A. 2nd"/>
            <person name="Thrash A."/>
            <person name="Conover J.L."/>
            <person name="Sanders W.S."/>
            <person name="Peterson D.G."/>
            <person name="Frelichowski J.E."/>
            <person name="Scheffler J.A."/>
            <person name="Scheffler B.E."/>
            <person name="Wendel J.F."/>
        </authorList>
    </citation>
    <scope>NUCLEOTIDE SEQUENCE [LARGE SCALE GENOMIC DNA]</scope>
    <source>
        <strain evidence="5">5</strain>
        <tissue evidence="5">Leaf</tissue>
    </source>
</reference>
<proteinExistence type="predicted"/>
<evidence type="ECO:0000313" key="6">
    <source>
        <dbReference type="Proteomes" id="UP000593579"/>
    </source>
</evidence>
<sequence length="648" mass="73737">MGCWYSRIDREEIVSRCKARKRYMKQLVKARQALGASHSMYLRSLRGTGSALLQFSSNETTTHSHHHTTPPPQQPALPPPPMSPSSDTWTSATTASPVLPPPPPPPQSSNWDFWDPFVLATESRSATEEEWEASTSVPEVAVTATNPTTRAASMAPPPSVVSGFSKDTGSELAMVVSRNSKELVEIVKEVDEYFLKAADAGSQLSLLLEVSNSNFPAQSKVYNYGCNLTPTTWAWNRNSKMEGTGKLGGDRTGENGNVGGTILNSSHSSTIERLYAWEKKLYEEVKTVETIRMEHEKRVAQLRKLELKRADYVKTEKTKKEVEKLESQMMVSSQAIETISAEIIKLRESELYPQLLDLVNGTAKVILIIHTDSYDSKLVPIYHWFPLEIYRMLMWMWRSMYEIHQVHTHIVQQLKYLNFMPSNEPTSEIHKQSTLQLELEVQQWHSSFCNLVKAQRDYIQSLAGWLRLSLFQFSKDPLLRNNEESKIYSFCEEWHLAIDRIPDKVASEGIKSFLTVIHAIVVQQAEEYKQKKKADSALKDFEKKAAELRSLESKYGPFSSMPEMNKYPVVEKRTKVEMLRAKAEEEKNKHEKSASVTRAMTLNNLQMGFPHVFQAMVGYSSVCMQAFESVYNQAKGIDQEHDVKRILP</sequence>
<dbReference type="Pfam" id="PF04782">
    <property type="entry name" value="DUF632"/>
    <property type="match status" value="2"/>
</dbReference>
<evidence type="ECO:0000259" key="3">
    <source>
        <dbReference type="Pfam" id="PF04782"/>
    </source>
</evidence>
<dbReference type="InterPro" id="IPR006868">
    <property type="entry name" value="DUF630"/>
</dbReference>
<feature type="domain" description="DUF632" evidence="3">
    <location>
        <begin position="388"/>
        <end position="518"/>
    </location>
</feature>
<comment type="caution">
    <text evidence="5">The sequence shown here is derived from an EMBL/GenBank/DDBJ whole genome shotgun (WGS) entry which is preliminary data.</text>
</comment>
<feature type="compositionally biased region" description="Pro residues" evidence="2">
    <location>
        <begin position="98"/>
        <end position="107"/>
    </location>
</feature>
<dbReference type="PANTHER" id="PTHR21450">
    <property type="entry name" value="PROTEIN ALTERED PHOSPHATE STARVATION RESPONSE 1"/>
    <property type="match status" value="1"/>
</dbReference>
<dbReference type="Proteomes" id="UP000593579">
    <property type="component" value="Unassembled WGS sequence"/>
</dbReference>
<gene>
    <name evidence="5" type="ORF">Gogos_014233</name>
</gene>
<feature type="domain" description="DUF632" evidence="3">
    <location>
        <begin position="183"/>
        <end position="364"/>
    </location>
</feature>
<dbReference type="OrthoDB" id="1919226at2759"/>
<organism evidence="5 6">
    <name type="scientific">Gossypium gossypioides</name>
    <name type="common">Mexican cotton</name>
    <name type="synonym">Selera gossypioides</name>
    <dbReference type="NCBI Taxonomy" id="34282"/>
    <lineage>
        <taxon>Eukaryota</taxon>
        <taxon>Viridiplantae</taxon>
        <taxon>Streptophyta</taxon>
        <taxon>Embryophyta</taxon>
        <taxon>Tracheophyta</taxon>
        <taxon>Spermatophyta</taxon>
        <taxon>Magnoliopsida</taxon>
        <taxon>eudicotyledons</taxon>
        <taxon>Gunneridae</taxon>
        <taxon>Pentapetalae</taxon>
        <taxon>rosids</taxon>
        <taxon>malvids</taxon>
        <taxon>Malvales</taxon>
        <taxon>Malvaceae</taxon>
        <taxon>Malvoideae</taxon>
        <taxon>Gossypium</taxon>
    </lineage>
</organism>
<evidence type="ECO:0000313" key="5">
    <source>
        <dbReference type="EMBL" id="MBA0741059.1"/>
    </source>
</evidence>
<evidence type="ECO:0008006" key="7">
    <source>
        <dbReference type="Google" id="ProtNLM"/>
    </source>
</evidence>
<dbReference type="Pfam" id="PF04783">
    <property type="entry name" value="DUF630"/>
    <property type="match status" value="1"/>
</dbReference>
<name>A0A7J9BXY7_GOSGO</name>
<feature type="coiled-coil region" evidence="1">
    <location>
        <begin position="531"/>
        <end position="593"/>
    </location>
</feature>
<dbReference type="AlphaFoldDB" id="A0A7J9BXY7"/>